<keyword evidence="4" id="KW-0812">Transmembrane</keyword>
<dbReference type="GO" id="GO:0005524">
    <property type="term" value="F:ATP binding"/>
    <property type="evidence" value="ECO:0007669"/>
    <property type="project" value="UniProtKB-KW"/>
</dbReference>
<evidence type="ECO:0000256" key="1">
    <source>
        <dbReference type="ARBA" id="ARBA00022741"/>
    </source>
</evidence>
<dbReference type="GO" id="GO:0006298">
    <property type="term" value="P:mismatch repair"/>
    <property type="evidence" value="ECO:0007669"/>
    <property type="project" value="InterPro"/>
</dbReference>
<dbReference type="HOGENOM" id="CLU_030717_0_0_10"/>
<dbReference type="GO" id="GO:0005829">
    <property type="term" value="C:cytosol"/>
    <property type="evidence" value="ECO:0007669"/>
    <property type="project" value="TreeGrafter"/>
</dbReference>
<dbReference type="Gene3D" id="1.10.1420.10">
    <property type="match status" value="1"/>
</dbReference>
<evidence type="ECO:0000259" key="5">
    <source>
        <dbReference type="SMART" id="SM00534"/>
    </source>
</evidence>
<evidence type="ECO:0000313" key="7">
    <source>
        <dbReference type="Proteomes" id="UP000018439"/>
    </source>
</evidence>
<dbReference type="EMBL" id="CM001167">
    <property type="protein sequence ID" value="EGJ71223.1"/>
    <property type="molecule type" value="Genomic_DNA"/>
</dbReference>
<feature type="domain" description="DNA mismatch repair proteins mutS family" evidence="5">
    <location>
        <begin position="420"/>
        <end position="594"/>
    </location>
</feature>
<accession>F3ZUQ8</accession>
<evidence type="ECO:0000256" key="3">
    <source>
        <dbReference type="ARBA" id="ARBA00023125"/>
    </source>
</evidence>
<feature type="transmembrane region" description="Helical" evidence="4">
    <location>
        <begin position="52"/>
        <end position="71"/>
    </location>
</feature>
<dbReference type="InterPro" id="IPR036187">
    <property type="entry name" value="DNA_mismatch_repair_MutS_sf"/>
</dbReference>
<evidence type="ECO:0000256" key="4">
    <source>
        <dbReference type="SAM" id="Phobius"/>
    </source>
</evidence>
<evidence type="ECO:0000256" key="2">
    <source>
        <dbReference type="ARBA" id="ARBA00022840"/>
    </source>
</evidence>
<dbReference type="InterPro" id="IPR027417">
    <property type="entry name" value="P-loop_NTPase"/>
</dbReference>
<dbReference type="Proteomes" id="UP000018439">
    <property type="component" value="Chromosome"/>
</dbReference>
<keyword evidence="3" id="KW-0238">DNA-binding</keyword>
<dbReference type="SUPFAM" id="SSF52540">
    <property type="entry name" value="P-loop containing nucleoside triphosphate hydrolases"/>
    <property type="match status" value="1"/>
</dbReference>
<reference evidence="6 7" key="1">
    <citation type="journal article" date="2011" name="Stand. Genomic Sci.">
        <title>Non-contiguous finished genome sequence of Bacteroides coprosuis type strain (PC139).</title>
        <authorList>
            <person name="Land M."/>
            <person name="Held B."/>
            <person name="Gronow S."/>
            <person name="Abt B."/>
            <person name="Lucas S."/>
            <person name="Del Rio T.G."/>
            <person name="Nolan M."/>
            <person name="Tice H."/>
            <person name="Cheng J.F."/>
            <person name="Pitluck S."/>
            <person name="Liolios K."/>
            <person name="Pagani I."/>
            <person name="Ivanova N."/>
            <person name="Mavromatis K."/>
            <person name="Mikhailova N."/>
            <person name="Pati A."/>
            <person name="Tapia R."/>
            <person name="Han C."/>
            <person name="Goodwin L."/>
            <person name="Chen A."/>
            <person name="Palaniappan K."/>
            <person name="Hauser L."/>
            <person name="Brambilla E.M."/>
            <person name="Rohde M."/>
            <person name="Goker M."/>
            <person name="Detter J.C."/>
            <person name="Woyke T."/>
            <person name="Bristow J."/>
            <person name="Eisen J.A."/>
            <person name="Markowitz V."/>
            <person name="Hugenholtz P."/>
            <person name="Kyrpides N.C."/>
            <person name="Klenk H.P."/>
            <person name="Lapidus A."/>
        </authorList>
    </citation>
    <scope>NUCLEOTIDE SEQUENCE [LARGE SCALE GENOMIC DNA]</scope>
    <source>
        <strain evidence="6 7">DSM 18011</strain>
    </source>
</reference>
<keyword evidence="4" id="KW-0472">Membrane</keyword>
<protein>
    <submittedName>
        <fullName evidence="6">DNA mismatch repair protein MutS domain protein</fullName>
    </submittedName>
</protein>
<feature type="transmembrane region" description="Helical" evidence="4">
    <location>
        <begin position="26"/>
        <end position="46"/>
    </location>
</feature>
<dbReference type="AlphaFoldDB" id="F3ZUQ8"/>
<dbReference type="Gene3D" id="3.40.50.300">
    <property type="entry name" value="P-loop containing nucleotide triphosphate hydrolases"/>
    <property type="match status" value="1"/>
</dbReference>
<dbReference type="InterPro" id="IPR000432">
    <property type="entry name" value="DNA_mismatch_repair_MutS_C"/>
</dbReference>
<keyword evidence="2" id="KW-0067">ATP-binding</keyword>
<keyword evidence="7" id="KW-1185">Reference proteome</keyword>
<proteinExistence type="predicted"/>
<dbReference type="Pfam" id="PF00488">
    <property type="entry name" value="MutS_V"/>
    <property type="match status" value="1"/>
</dbReference>
<dbReference type="GO" id="GO:0140664">
    <property type="term" value="F:ATP-dependent DNA damage sensor activity"/>
    <property type="evidence" value="ECO:0007669"/>
    <property type="project" value="InterPro"/>
</dbReference>
<dbReference type="eggNOG" id="COG0249">
    <property type="taxonomic scope" value="Bacteria"/>
</dbReference>
<dbReference type="OrthoDB" id="9802448at2"/>
<keyword evidence="4" id="KW-1133">Transmembrane helix</keyword>
<sequence>MLEKHYSDSIGLEESTLSKLHRSSKILLWAKLFSFGFAVYAFYQYVFENLNAMWGLVSFVFLGLYLLIMFLDSKLQKNINLHIQIKITLENEIKYLNRDFSVFDDGSEFVDAKHSYSYDLDLFGKDSLFNRINRTVSKLGRIKLANYLQNLELSVTKIKERQESIRELAQQMNWRILFLSFGIDANYDLSKLAESLQTESIKSSLVSKGMRLVMLLSSISTIGLIIASIYDLVPVSFPSTLFLIQLLICITLSGKVTKAANEVSGLLKGFKPYRELIKHVIDIKFQGAELQSLQSKLRLDNSVDVTKAFTELSAILNKFDQRANLLTYVIFNGLFMNDLWTLSKYLVWKKKNAPFMPAWVNVLGEFDALVSLGTYAYNNPQNCDVELLEGELPVLSTKDVYHPFISKEVVVRNDFSLDQKTFAIITGANMAGKSTFLRSIGVNFIMALNGLPVCAKSFQVTPMNLFSSMRTSDNLVKNISYFNAELIRLEDLIMSCKSNKHTLIILDEILKGTNSIDKLKGSKLLLQEISKLPVSGIIATHDLDLTKLSEGSEKYFNYCFEIELAEEIKYTYRMEKGVAKNLNATYLLQKIIDKIN</sequence>
<dbReference type="SMART" id="SM00534">
    <property type="entry name" value="MUTSac"/>
    <property type="match status" value="1"/>
</dbReference>
<dbReference type="PANTHER" id="PTHR11361">
    <property type="entry name" value="DNA MISMATCH REPAIR PROTEIN MUTS FAMILY MEMBER"/>
    <property type="match status" value="1"/>
</dbReference>
<dbReference type="InterPro" id="IPR045076">
    <property type="entry name" value="MutS"/>
</dbReference>
<gene>
    <name evidence="6" type="ORF">Bcop_1016</name>
</gene>
<feature type="transmembrane region" description="Helical" evidence="4">
    <location>
        <begin position="212"/>
        <end position="230"/>
    </location>
</feature>
<evidence type="ECO:0000313" key="6">
    <source>
        <dbReference type="EMBL" id="EGJ71223.1"/>
    </source>
</evidence>
<name>F3ZUQ8_9BACE</name>
<dbReference type="SUPFAM" id="SSF48334">
    <property type="entry name" value="DNA repair protein MutS, domain III"/>
    <property type="match status" value="1"/>
</dbReference>
<dbReference type="GO" id="GO:0030983">
    <property type="term" value="F:mismatched DNA binding"/>
    <property type="evidence" value="ECO:0007669"/>
    <property type="project" value="InterPro"/>
</dbReference>
<dbReference type="PANTHER" id="PTHR11361:SF99">
    <property type="entry name" value="DNA MISMATCH REPAIR PROTEIN"/>
    <property type="match status" value="1"/>
</dbReference>
<keyword evidence="1" id="KW-0547">Nucleotide-binding</keyword>
<dbReference type="STRING" id="679937.Bcop_1016"/>
<organism evidence="6 7">
    <name type="scientific">Bacteroides coprosuis DSM 18011</name>
    <dbReference type="NCBI Taxonomy" id="679937"/>
    <lineage>
        <taxon>Bacteria</taxon>
        <taxon>Pseudomonadati</taxon>
        <taxon>Bacteroidota</taxon>
        <taxon>Bacteroidia</taxon>
        <taxon>Bacteroidales</taxon>
        <taxon>Bacteroidaceae</taxon>
        <taxon>Bacteroides</taxon>
    </lineage>
</organism>